<sequence>MEIAPHVHLLTSTKGSYAYLVLSDEPVLIDTSLSSKRDQLKKELANLGMTPKDIAHVLLTHMDVDHIGNAKWLQDQSSAIIWAPEIEIPYIHGQAKAKGVRGFIQRTMKVERPHITHSYHAGQQIGGIEIIPSPGHTLGHVSLRYNDILFAGDLVTTRRGQLKPSPGFLTWDKQALRKSIKEVGNLSFNWVCPAHGDPVQRANLWETLML</sequence>
<dbReference type="InterPro" id="IPR036866">
    <property type="entry name" value="RibonucZ/Hydroxyglut_hydro"/>
</dbReference>
<comment type="caution">
    <text evidence="2">The sequence shown here is derived from an EMBL/GenBank/DDBJ whole genome shotgun (WGS) entry which is preliminary data.</text>
</comment>
<dbReference type="EMBL" id="JAURUO010000022">
    <property type="protein sequence ID" value="MDP9729802.1"/>
    <property type="molecule type" value="Genomic_DNA"/>
</dbReference>
<dbReference type="CDD" id="cd07721">
    <property type="entry name" value="yflN-like_MBL-fold"/>
    <property type="match status" value="1"/>
</dbReference>
<dbReference type="RefSeq" id="WP_306955632.1">
    <property type="nucleotide sequence ID" value="NZ_JAURUO010000022.1"/>
</dbReference>
<evidence type="ECO:0000313" key="3">
    <source>
        <dbReference type="Proteomes" id="UP001229209"/>
    </source>
</evidence>
<organism evidence="2 3">
    <name type="scientific">Alicyclobacillus tolerans</name>
    <dbReference type="NCBI Taxonomy" id="90970"/>
    <lineage>
        <taxon>Bacteria</taxon>
        <taxon>Bacillati</taxon>
        <taxon>Bacillota</taxon>
        <taxon>Bacilli</taxon>
        <taxon>Bacillales</taxon>
        <taxon>Alicyclobacillaceae</taxon>
        <taxon>Alicyclobacillus</taxon>
    </lineage>
</organism>
<dbReference type="Pfam" id="PF00753">
    <property type="entry name" value="Lactamase_B"/>
    <property type="match status" value="1"/>
</dbReference>
<evidence type="ECO:0000259" key="1">
    <source>
        <dbReference type="SMART" id="SM00849"/>
    </source>
</evidence>
<dbReference type="Proteomes" id="UP001229209">
    <property type="component" value="Unassembled WGS sequence"/>
</dbReference>
<dbReference type="InterPro" id="IPR001279">
    <property type="entry name" value="Metallo-B-lactamas"/>
</dbReference>
<accession>A0ABT9LZW6</accession>
<dbReference type="InterPro" id="IPR050855">
    <property type="entry name" value="NDM-1-like"/>
</dbReference>
<gene>
    <name evidence="2" type="ORF">J2S04_002776</name>
</gene>
<dbReference type="PANTHER" id="PTHR42951">
    <property type="entry name" value="METALLO-BETA-LACTAMASE DOMAIN-CONTAINING"/>
    <property type="match status" value="1"/>
</dbReference>
<dbReference type="PANTHER" id="PTHR42951:SF17">
    <property type="entry name" value="METALLO-BETA-LACTAMASE DOMAIN-CONTAINING PROTEIN"/>
    <property type="match status" value="1"/>
</dbReference>
<name>A0ABT9LZW6_9BACL</name>
<keyword evidence="3" id="KW-1185">Reference proteome</keyword>
<feature type="domain" description="Metallo-beta-lactamase" evidence="1">
    <location>
        <begin position="15"/>
        <end position="195"/>
    </location>
</feature>
<proteinExistence type="predicted"/>
<dbReference type="SUPFAM" id="SSF56281">
    <property type="entry name" value="Metallo-hydrolase/oxidoreductase"/>
    <property type="match status" value="1"/>
</dbReference>
<dbReference type="SMART" id="SM00849">
    <property type="entry name" value="Lactamase_B"/>
    <property type="match status" value="1"/>
</dbReference>
<evidence type="ECO:0000313" key="2">
    <source>
        <dbReference type="EMBL" id="MDP9729802.1"/>
    </source>
</evidence>
<protein>
    <submittedName>
        <fullName evidence="2">Glyoxylase-like metal-dependent hydrolase (Beta-lactamase superfamily II)</fullName>
    </submittedName>
</protein>
<reference evidence="2 3" key="1">
    <citation type="submission" date="2023-07" db="EMBL/GenBank/DDBJ databases">
        <title>Genomic Encyclopedia of Type Strains, Phase IV (KMG-IV): sequencing the most valuable type-strain genomes for metagenomic binning, comparative biology and taxonomic classification.</title>
        <authorList>
            <person name="Goeker M."/>
        </authorList>
    </citation>
    <scope>NUCLEOTIDE SEQUENCE [LARGE SCALE GENOMIC DNA]</scope>
    <source>
        <strain evidence="2 3">DSM 25924</strain>
    </source>
</reference>
<dbReference type="Gene3D" id="3.60.15.10">
    <property type="entry name" value="Ribonuclease Z/Hydroxyacylglutathione hydrolase-like"/>
    <property type="match status" value="1"/>
</dbReference>